<dbReference type="Proteomes" id="UP001610432">
    <property type="component" value="Unassembled WGS sequence"/>
</dbReference>
<protein>
    <submittedName>
        <fullName evidence="2">Uncharacterized protein</fullName>
    </submittedName>
</protein>
<name>A0ABR4M1P9_9EURO</name>
<dbReference type="EMBL" id="JBFXLQ010000005">
    <property type="protein sequence ID" value="KAL2870743.1"/>
    <property type="molecule type" value="Genomic_DNA"/>
</dbReference>
<comment type="caution">
    <text evidence="2">The sequence shown here is derived from an EMBL/GenBank/DDBJ whole genome shotgun (WGS) entry which is preliminary data.</text>
</comment>
<accession>A0ABR4M1P9</accession>
<sequence length="155" mass="16834">MLSLRWLSFIESHGRFSPDKLRPSSRPASNNTWSFERRRGMEAGVGRAIGPSEGTPSARVVPPRIGTAPPMLSDVRNCSGTDDADEWKAESSSEKSVMVLSLGDGPPMKVISQGNALGWLSLDILHANEWCDGTGKPPNIPRLEKKLVHVGGLFQ</sequence>
<evidence type="ECO:0000256" key="1">
    <source>
        <dbReference type="SAM" id="MobiDB-lite"/>
    </source>
</evidence>
<feature type="region of interest" description="Disordered" evidence="1">
    <location>
        <begin position="15"/>
        <end position="90"/>
    </location>
</feature>
<organism evidence="2 3">
    <name type="scientific">Aspergillus lucknowensis</name>
    <dbReference type="NCBI Taxonomy" id="176173"/>
    <lineage>
        <taxon>Eukaryota</taxon>
        <taxon>Fungi</taxon>
        <taxon>Dikarya</taxon>
        <taxon>Ascomycota</taxon>
        <taxon>Pezizomycotina</taxon>
        <taxon>Eurotiomycetes</taxon>
        <taxon>Eurotiomycetidae</taxon>
        <taxon>Eurotiales</taxon>
        <taxon>Aspergillaceae</taxon>
        <taxon>Aspergillus</taxon>
        <taxon>Aspergillus subgen. Nidulantes</taxon>
    </lineage>
</organism>
<dbReference type="GeneID" id="98141269"/>
<keyword evidence="3" id="KW-1185">Reference proteome</keyword>
<evidence type="ECO:0000313" key="3">
    <source>
        <dbReference type="Proteomes" id="UP001610432"/>
    </source>
</evidence>
<gene>
    <name evidence="2" type="ORF">BJX67DRAFT_246364</name>
</gene>
<reference evidence="2 3" key="1">
    <citation type="submission" date="2024-07" db="EMBL/GenBank/DDBJ databases">
        <title>Section-level genome sequencing and comparative genomics of Aspergillus sections Usti and Cavernicolus.</title>
        <authorList>
            <consortium name="Lawrence Berkeley National Laboratory"/>
            <person name="Nybo J.L."/>
            <person name="Vesth T.C."/>
            <person name="Theobald S."/>
            <person name="Frisvad J.C."/>
            <person name="Larsen T.O."/>
            <person name="Kjaerboelling I."/>
            <person name="Rothschild-Mancinelli K."/>
            <person name="Lyhne E.K."/>
            <person name="Kogle M.E."/>
            <person name="Barry K."/>
            <person name="Clum A."/>
            <person name="Na H."/>
            <person name="Ledsgaard L."/>
            <person name="Lin J."/>
            <person name="Lipzen A."/>
            <person name="Kuo A."/>
            <person name="Riley R."/>
            <person name="Mondo S."/>
            <person name="Labutti K."/>
            <person name="Haridas S."/>
            <person name="Pangalinan J."/>
            <person name="Salamov A.A."/>
            <person name="Simmons B.A."/>
            <person name="Magnuson J.K."/>
            <person name="Chen J."/>
            <person name="Drula E."/>
            <person name="Henrissat B."/>
            <person name="Wiebenga A."/>
            <person name="Lubbers R.J."/>
            <person name="Gomes A.C."/>
            <person name="Macurrencykelacurrency M.R."/>
            <person name="Stajich J."/>
            <person name="Grigoriev I.V."/>
            <person name="Mortensen U.H."/>
            <person name="De Vries R.P."/>
            <person name="Baker S.E."/>
            <person name="Andersen M.R."/>
        </authorList>
    </citation>
    <scope>NUCLEOTIDE SEQUENCE [LARGE SCALE GENOMIC DNA]</scope>
    <source>
        <strain evidence="2 3">CBS 449.75</strain>
    </source>
</reference>
<proteinExistence type="predicted"/>
<evidence type="ECO:0000313" key="2">
    <source>
        <dbReference type="EMBL" id="KAL2870743.1"/>
    </source>
</evidence>
<dbReference type="RefSeq" id="XP_070889722.1">
    <property type="nucleotide sequence ID" value="XM_071026197.1"/>
</dbReference>